<reference evidence="1" key="1">
    <citation type="journal article" date="2019" name="Sci. Rep.">
        <title>Draft genome of Tanacetum cinerariifolium, the natural source of mosquito coil.</title>
        <authorList>
            <person name="Yamashiro T."/>
            <person name="Shiraishi A."/>
            <person name="Satake H."/>
            <person name="Nakayama K."/>
        </authorList>
    </citation>
    <scope>NUCLEOTIDE SEQUENCE</scope>
</reference>
<proteinExistence type="predicted"/>
<comment type="caution">
    <text evidence="1">The sequence shown here is derived from an EMBL/GenBank/DDBJ whole genome shotgun (WGS) entry which is preliminary data.</text>
</comment>
<dbReference type="EMBL" id="BKCJ010115089">
    <property type="protein sequence ID" value="GEX55126.1"/>
    <property type="molecule type" value="Genomic_DNA"/>
</dbReference>
<accession>A0A699H684</accession>
<evidence type="ECO:0000313" key="1">
    <source>
        <dbReference type="EMBL" id="GEX55126.1"/>
    </source>
</evidence>
<protein>
    <submittedName>
        <fullName evidence="1">Uncharacterized protein</fullName>
    </submittedName>
</protein>
<name>A0A699H684_TANCI</name>
<sequence>MSDPKGVVYEGTGYMKRLMIADELKKICDGTLNKVLNKLQVILRNNRWGYNNKGMEKYKWTDEDQRRTKKFVDKIKKTLKEQRMFKRLEFISEA</sequence>
<gene>
    <name evidence="1" type="ORF">Tci_327101</name>
</gene>
<organism evidence="1">
    <name type="scientific">Tanacetum cinerariifolium</name>
    <name type="common">Dalmatian daisy</name>
    <name type="synonym">Chrysanthemum cinerariifolium</name>
    <dbReference type="NCBI Taxonomy" id="118510"/>
    <lineage>
        <taxon>Eukaryota</taxon>
        <taxon>Viridiplantae</taxon>
        <taxon>Streptophyta</taxon>
        <taxon>Embryophyta</taxon>
        <taxon>Tracheophyta</taxon>
        <taxon>Spermatophyta</taxon>
        <taxon>Magnoliopsida</taxon>
        <taxon>eudicotyledons</taxon>
        <taxon>Gunneridae</taxon>
        <taxon>Pentapetalae</taxon>
        <taxon>asterids</taxon>
        <taxon>campanulids</taxon>
        <taxon>Asterales</taxon>
        <taxon>Asteraceae</taxon>
        <taxon>Asteroideae</taxon>
        <taxon>Anthemideae</taxon>
        <taxon>Anthemidinae</taxon>
        <taxon>Tanacetum</taxon>
    </lineage>
</organism>
<dbReference type="AlphaFoldDB" id="A0A699H684"/>